<gene>
    <name evidence="6" type="ORF">CQW49_20940</name>
</gene>
<dbReference type="GO" id="GO:0009306">
    <property type="term" value="P:protein secretion"/>
    <property type="evidence" value="ECO:0007669"/>
    <property type="project" value="InterPro"/>
</dbReference>
<evidence type="ECO:0000256" key="4">
    <source>
        <dbReference type="ARBA" id="ARBA00023136"/>
    </source>
</evidence>
<evidence type="ECO:0000256" key="1">
    <source>
        <dbReference type="ARBA" id="ARBA00004167"/>
    </source>
</evidence>
<dbReference type="Pfam" id="PF04357">
    <property type="entry name" value="TamB"/>
    <property type="match status" value="1"/>
</dbReference>
<accession>A0A2D2D527</accession>
<keyword evidence="4" id="KW-0472">Membrane</keyword>
<evidence type="ECO:0000256" key="3">
    <source>
        <dbReference type="ARBA" id="ARBA00022989"/>
    </source>
</evidence>
<dbReference type="STRING" id="595536.GCA_000178815_01010"/>
<dbReference type="GO" id="GO:0005886">
    <property type="term" value="C:plasma membrane"/>
    <property type="evidence" value="ECO:0007669"/>
    <property type="project" value="InterPro"/>
</dbReference>
<feature type="domain" description="Translocation and assembly module TamB C-terminal" evidence="5">
    <location>
        <begin position="1077"/>
        <end position="1428"/>
    </location>
</feature>
<sequence length="1429" mass="145821">MTRAPTKRPRFLRIFLGALVLLGLAAVVGARWNIREGRSFLADAISRAASSPGMKIEIGAFEDPLSARPLLRDISIADDKGVWLTIDHVALGWSPLALFALEVDVERFEIGHIAVTRRPAPGPAAAAPKSGGGGFSIPQLPVRIKLGRLALERIALAEPVLGAAAAFSVSGDAALRSDAARFSLEVRRLDAPGEIIAKGELTPGSKALRFSLTAREPEGGAIVRLAQIPDLPALDVALTGEGTLDDLSARLAAKAGETEANGAAQLRRAGAARRLDLDFSARVAPLLPPSVAIVFAGATRLDGAATFSDDGSATVERMTLAAAALRIDATGSLGADGALAADLTVKGPPASEEAQFRAKTLDAAIRLAGTLSRPSAQIHWLVEDARGPFGRIGHSDGDLSLAAAKKGDERFDLEGKAQGAGLSFVDRGLSEAIGDSFSFVLRGRATRAGDAEIDLATLTIGAAEAGFAGRVGPDVVDGKASLSAQSLARFSRFAGRELRGALTFSAVLKGAPKDGTLTATLGGAVASPAIGVAALDGLLGRRLALTGVAGLTPGGGLRFDHLALAADHLQATIDGAATREAADIVARIALPDLHRADARFSGRADVEAKILGSLDKPDARVVATLTDVRAAGRGIPKLTVESDARDLLGALDLSATLQGTVDGAAAQGGAHVAKAGEGWSVDRLDVAVGRAALKGALALDAAGLAKGRIALTAPDLDDFSVFALQKLAGSLDADIALDGANGGQNIRIDAKGARIRAGDASIERLSAKISGRDLLRRPALDGDAALDGAHVGGQTISKARLRASPSEGGSALDLTAEAMGAALALRGVLTPGEPMRLDLRALSVERGGKKIALAAPTTITLDKGVVELKDFALAAGAGRLRLKGRIGERLDLTAEARALPLSIATMADASLSLDGALDADARVEGPAAAPGGEWKVKLAKLAAPQTRSNGLPPIDIAAHGALGGGRTTLDADIALGSAGRIAIAGSAPLSATGGLDLAIKGAVDAKLADTALAAGGQTLRGKANIDLRVIGAAAAPQLAGSVILREGAFADPVNGVALVHIDARIEGKGRELNIAQLTAQTRNGGRITVTGRVAVAPETGFPGAIHIMARNAQLVSSEIVTATSDLDLDIGGALARAPRVSGRVRLASMEVNVPDRLPASAIAPPGATHIAPGEFAKRMIALEKQAKEKAGKKTSFDAAIDLAIAAPNRIFVRGRGIDAEFGGELRLTGTLQKPVANGAFDLRRGRLQLLTQRIDISRGRLTFAGGLVPQLDFSAETTAGDVTATIGVSGPAALPSFAFSSTPSLPQDEVLSRLLFAKASGSLSPFQAVQLAAALAQFSGAGTGVDAFEKMRRALGVDSLDLEAGGGEGPKVGASRYISDRISVGVRTGMKPEQTAVGVGVDVTKNVRVKGETRVDGKSSVGVGVEWEY</sequence>
<dbReference type="GO" id="GO:0097347">
    <property type="term" value="C:TAM protein secretion complex"/>
    <property type="evidence" value="ECO:0007669"/>
    <property type="project" value="TreeGrafter"/>
</dbReference>
<dbReference type="Proteomes" id="UP000230709">
    <property type="component" value="Chromosome"/>
</dbReference>
<reference evidence="7" key="1">
    <citation type="submission" date="2017-10" db="EMBL/GenBank/DDBJ databases">
        <title>Completed PacBio SMRT sequence of Methylosinus trichosporium OB3b reveals presence of a third large plasmid.</title>
        <authorList>
            <person name="Charles T.C."/>
            <person name="Lynch M.D.J."/>
            <person name="Heil J.R."/>
            <person name="Cheng J."/>
        </authorList>
    </citation>
    <scope>NUCLEOTIDE SEQUENCE [LARGE SCALE GENOMIC DNA]</scope>
    <source>
        <strain evidence="7">OB3b</strain>
    </source>
</reference>
<dbReference type="PANTHER" id="PTHR36985">
    <property type="entry name" value="TRANSLOCATION AND ASSEMBLY MODULE SUBUNIT TAMB"/>
    <property type="match status" value="1"/>
</dbReference>
<evidence type="ECO:0000313" key="6">
    <source>
        <dbReference type="EMBL" id="ATQ70076.1"/>
    </source>
</evidence>
<comment type="subcellular location">
    <subcellularLocation>
        <location evidence="1">Membrane</location>
        <topology evidence="1">Single-pass membrane protein</topology>
    </subcellularLocation>
</comment>
<evidence type="ECO:0000256" key="2">
    <source>
        <dbReference type="ARBA" id="ARBA00022692"/>
    </source>
</evidence>
<keyword evidence="2" id="KW-0812">Transmembrane</keyword>
<dbReference type="KEGG" id="mtw:CQW49_20940"/>
<evidence type="ECO:0000259" key="5">
    <source>
        <dbReference type="Pfam" id="PF04357"/>
    </source>
</evidence>
<name>A0A2D2D527_METT3</name>
<evidence type="ECO:0000313" key="7">
    <source>
        <dbReference type="Proteomes" id="UP000230709"/>
    </source>
</evidence>
<dbReference type="InterPro" id="IPR007452">
    <property type="entry name" value="TamB_C"/>
</dbReference>
<keyword evidence="3" id="KW-1133">Transmembrane helix</keyword>
<dbReference type="RefSeq" id="WP_003614415.1">
    <property type="nucleotide sequence ID" value="NZ_ADVE02000001.1"/>
</dbReference>
<dbReference type="PANTHER" id="PTHR36985:SF1">
    <property type="entry name" value="TRANSLOCATION AND ASSEMBLY MODULE SUBUNIT TAMB"/>
    <property type="match status" value="1"/>
</dbReference>
<keyword evidence="7" id="KW-1185">Reference proteome</keyword>
<protein>
    <submittedName>
        <fullName evidence="6">Translocation/assembly module TamB</fullName>
    </submittedName>
</protein>
<proteinExistence type="predicted"/>
<organism evidence="6 7">
    <name type="scientific">Methylosinus trichosporium (strain ATCC 35070 / NCIMB 11131 / UNIQEM 75 / OB3b)</name>
    <dbReference type="NCBI Taxonomy" id="595536"/>
    <lineage>
        <taxon>Bacteria</taxon>
        <taxon>Pseudomonadati</taxon>
        <taxon>Pseudomonadota</taxon>
        <taxon>Alphaproteobacteria</taxon>
        <taxon>Hyphomicrobiales</taxon>
        <taxon>Methylocystaceae</taxon>
        <taxon>Methylosinus</taxon>
    </lineage>
</organism>
<dbReference type="EMBL" id="CP023737">
    <property type="protein sequence ID" value="ATQ70076.1"/>
    <property type="molecule type" value="Genomic_DNA"/>
</dbReference>